<dbReference type="GO" id="GO:0008741">
    <property type="term" value="F:ribulokinase activity"/>
    <property type="evidence" value="ECO:0007669"/>
    <property type="project" value="UniProtKB-UniRule"/>
</dbReference>
<dbReference type="SUPFAM" id="SSF53067">
    <property type="entry name" value="Actin-like ATPase domain"/>
    <property type="match status" value="2"/>
</dbReference>
<dbReference type="InterPro" id="IPR005929">
    <property type="entry name" value="Ribulokinase"/>
</dbReference>
<keyword evidence="3 7" id="KW-0418">Kinase</keyword>
<dbReference type="PIRSF" id="PIRSF000538">
    <property type="entry name" value="GlpK"/>
    <property type="match status" value="1"/>
</dbReference>
<dbReference type="OrthoDB" id="9805576at2"/>
<dbReference type="RefSeq" id="WP_078710052.1">
    <property type="nucleotide sequence ID" value="NZ_FUXL01000018.1"/>
</dbReference>
<evidence type="ECO:0000313" key="13">
    <source>
        <dbReference type="Proteomes" id="UP000190135"/>
    </source>
</evidence>
<evidence type="ECO:0000256" key="2">
    <source>
        <dbReference type="ARBA" id="ARBA00022741"/>
    </source>
</evidence>
<dbReference type="EMBL" id="FUXL01000018">
    <property type="protein sequence ID" value="SKA35067.1"/>
    <property type="molecule type" value="Genomic_DNA"/>
</dbReference>
<dbReference type="EC" id="2.7.1.16" evidence="7 8"/>
<dbReference type="UniPathway" id="UPA00145">
    <property type="reaction ID" value="UER00566"/>
</dbReference>
<keyword evidence="4 7" id="KW-0067">ATP-binding</keyword>
<comment type="pathway">
    <text evidence="7 9">Carbohydrate degradation; L-arabinose degradation via L-ribulose; D-xylulose 5-phosphate from L-arabinose (bacterial route): step 2/3.</text>
</comment>
<dbReference type="CDD" id="cd07781">
    <property type="entry name" value="ASKHA_NBD_FGGY_L-RBK"/>
    <property type="match status" value="1"/>
</dbReference>
<dbReference type="InterPro" id="IPR043129">
    <property type="entry name" value="ATPase_NBD"/>
</dbReference>
<evidence type="ECO:0000256" key="7">
    <source>
        <dbReference type="HAMAP-Rule" id="MF_00520"/>
    </source>
</evidence>
<evidence type="ECO:0000256" key="4">
    <source>
        <dbReference type="ARBA" id="ARBA00022840"/>
    </source>
</evidence>
<feature type="domain" description="Carbohydrate kinase FGGY N-terminal" evidence="10">
    <location>
        <begin position="8"/>
        <end position="284"/>
    </location>
</feature>
<dbReference type="PANTHER" id="PTHR43435">
    <property type="entry name" value="RIBULOKINASE"/>
    <property type="match status" value="1"/>
</dbReference>
<evidence type="ECO:0000256" key="9">
    <source>
        <dbReference type="RuleBase" id="RU003455"/>
    </source>
</evidence>
<dbReference type="InterPro" id="IPR018485">
    <property type="entry name" value="FGGY_C"/>
</dbReference>
<evidence type="ECO:0000256" key="8">
    <source>
        <dbReference type="NCBIfam" id="TIGR01234"/>
    </source>
</evidence>
<dbReference type="GO" id="GO:0019150">
    <property type="term" value="F:D-ribulokinase activity"/>
    <property type="evidence" value="ECO:0007669"/>
    <property type="project" value="TreeGrafter"/>
</dbReference>
<dbReference type="GO" id="GO:0005737">
    <property type="term" value="C:cytoplasm"/>
    <property type="evidence" value="ECO:0007669"/>
    <property type="project" value="TreeGrafter"/>
</dbReference>
<dbReference type="HAMAP" id="MF_00520">
    <property type="entry name" value="Ribulokinase"/>
    <property type="match status" value="1"/>
</dbReference>
<evidence type="ECO:0000259" key="11">
    <source>
        <dbReference type="Pfam" id="PF02782"/>
    </source>
</evidence>
<evidence type="ECO:0000256" key="5">
    <source>
        <dbReference type="ARBA" id="ARBA00022935"/>
    </source>
</evidence>
<gene>
    <name evidence="7" type="primary">araB</name>
    <name evidence="12" type="ORF">SAMN05428963_11854</name>
</gene>
<dbReference type="InterPro" id="IPR018484">
    <property type="entry name" value="FGGY_N"/>
</dbReference>
<dbReference type="Gene3D" id="1.20.58.2240">
    <property type="match status" value="1"/>
</dbReference>
<evidence type="ECO:0000313" key="12">
    <source>
        <dbReference type="EMBL" id="SKA35067.1"/>
    </source>
</evidence>
<dbReference type="GO" id="GO:0019569">
    <property type="term" value="P:L-arabinose catabolic process to D-xylulose 5-phosphate"/>
    <property type="evidence" value="ECO:0007669"/>
    <property type="project" value="UniProtKB-UniRule"/>
</dbReference>
<evidence type="ECO:0000256" key="3">
    <source>
        <dbReference type="ARBA" id="ARBA00022777"/>
    </source>
</evidence>
<dbReference type="PANTHER" id="PTHR43435:SF4">
    <property type="entry name" value="FGGY CARBOHYDRATE KINASE DOMAIN-CONTAINING PROTEIN"/>
    <property type="match status" value="1"/>
</dbReference>
<protein>
    <recommendedName>
        <fullName evidence="7 8">Ribulokinase</fullName>
        <ecNumber evidence="7 8">2.7.1.16</ecNumber>
    </recommendedName>
</protein>
<evidence type="ECO:0000256" key="6">
    <source>
        <dbReference type="ARBA" id="ARBA00023277"/>
    </source>
</evidence>
<keyword evidence="2 7" id="KW-0547">Nucleotide-binding</keyword>
<feature type="domain" description="Carbohydrate kinase FGGY C-terminal" evidence="11">
    <location>
        <begin position="295"/>
        <end position="492"/>
    </location>
</feature>
<reference evidence="12 13" key="1">
    <citation type="submission" date="2017-02" db="EMBL/GenBank/DDBJ databases">
        <authorList>
            <person name="Peterson S.W."/>
        </authorList>
    </citation>
    <scope>NUCLEOTIDE SEQUENCE [LARGE SCALE GENOMIC DNA]</scope>
    <source>
        <strain evidence="12 13">USBA 369</strain>
    </source>
</reference>
<dbReference type="GO" id="GO:0005524">
    <property type="term" value="F:ATP binding"/>
    <property type="evidence" value="ECO:0007669"/>
    <property type="project" value="UniProtKB-UniRule"/>
</dbReference>
<organism evidence="12 13">
    <name type="scientific">Consotaella salsifontis</name>
    <dbReference type="NCBI Taxonomy" id="1365950"/>
    <lineage>
        <taxon>Bacteria</taxon>
        <taxon>Pseudomonadati</taxon>
        <taxon>Pseudomonadota</taxon>
        <taxon>Alphaproteobacteria</taxon>
        <taxon>Hyphomicrobiales</taxon>
        <taxon>Aurantimonadaceae</taxon>
        <taxon>Consotaella</taxon>
    </lineage>
</organism>
<dbReference type="NCBIfam" id="NF003154">
    <property type="entry name" value="PRK04123.1"/>
    <property type="match status" value="1"/>
</dbReference>
<dbReference type="InterPro" id="IPR000577">
    <property type="entry name" value="Carb_kinase_FGGY"/>
</dbReference>
<dbReference type="NCBIfam" id="TIGR01234">
    <property type="entry name" value="L-ribulokinase"/>
    <property type="match status" value="1"/>
</dbReference>
<keyword evidence="1 7" id="KW-0808">Transferase</keyword>
<dbReference type="AlphaFoldDB" id="A0A1T4T3U6"/>
<evidence type="ECO:0000259" key="10">
    <source>
        <dbReference type="Pfam" id="PF00370"/>
    </source>
</evidence>
<accession>A0A1T4T3U6</accession>
<dbReference type="Pfam" id="PF02782">
    <property type="entry name" value="FGGY_C"/>
    <property type="match status" value="1"/>
</dbReference>
<keyword evidence="5 7" id="KW-0054">Arabinose catabolism</keyword>
<name>A0A1T4T3U6_9HYPH</name>
<dbReference type="STRING" id="1365950.SAMN05428963_11854"/>
<comment type="similarity">
    <text evidence="7 9">Belongs to the ribulokinase family.</text>
</comment>
<keyword evidence="13" id="KW-1185">Reference proteome</keyword>
<comment type="catalytic activity">
    <reaction evidence="7">
        <text>D-ribulose + ATP = D-ribulose 5-phosphate + ADP + H(+)</text>
        <dbReference type="Rhea" id="RHEA:17601"/>
        <dbReference type="ChEBI" id="CHEBI:15378"/>
        <dbReference type="ChEBI" id="CHEBI:17173"/>
        <dbReference type="ChEBI" id="CHEBI:30616"/>
        <dbReference type="ChEBI" id="CHEBI:58121"/>
        <dbReference type="ChEBI" id="CHEBI:456216"/>
        <dbReference type="EC" id="2.7.1.16"/>
    </reaction>
</comment>
<sequence length="561" mass="60544">MPSAVDSYVVGLDFGTDSVRAVLMRVDTGEEVRTSVEAYERWARGEWCEPTRQQFRQHPLDHAEAMTRAVRALFKGDRRLAEKVVGIGVDTTGSSPLPVDAAGQPLAFSPEFANDPDALCILWKDHTSVAEAEEINALCHSPNMRDYTRYVGGIYSSEWFWAKILHTYRRNPRVQAAAASWVEFCDWIPALLTGVSRAEDIVRGVCAAGHKALWNPDFGGLPPKEFFAALDERLLSLPHPLFGDPVTTDHPAGHLSAEWAERLGLSERVAVAVGAFDCHMGAVGGGITPYTFARVVGTSTCDILMAPPAEVGDTVVQGICGQVPGSVLPGYVGFEAGQSSFGDVFAWFAHLLSYGATSDVDRGEILKRLEAEASALQPGAYGERALDWLNGRRTPDADQRLRAMIAGLHLGSTAPSIYRALVEATAFGGRAIVDRFEAEGIPVKRVMALGGIPQKSPLVMQISADVLNRPIAVVESSECCARGAGIFAAAAAGEYRTVHEAQAAMQSKILKEYQPNPEAAAAYEAIYRDYVAMGAFEKERASAHAKAVGDVPKRTARPEMV</sequence>
<dbReference type="Pfam" id="PF00370">
    <property type="entry name" value="FGGY_N"/>
    <property type="match status" value="1"/>
</dbReference>
<keyword evidence="6 7" id="KW-0119">Carbohydrate metabolism</keyword>
<evidence type="ECO:0000256" key="1">
    <source>
        <dbReference type="ARBA" id="ARBA00022679"/>
    </source>
</evidence>
<proteinExistence type="inferred from homology"/>
<dbReference type="Proteomes" id="UP000190135">
    <property type="component" value="Unassembled WGS sequence"/>
</dbReference>
<comment type="catalytic activity">
    <reaction evidence="7 9">
        <text>L-ribulose + ATP = L-ribulose 5-phosphate + ADP + H(+)</text>
        <dbReference type="Rhea" id="RHEA:22072"/>
        <dbReference type="ChEBI" id="CHEBI:15378"/>
        <dbReference type="ChEBI" id="CHEBI:16880"/>
        <dbReference type="ChEBI" id="CHEBI:30616"/>
        <dbReference type="ChEBI" id="CHEBI:58226"/>
        <dbReference type="ChEBI" id="CHEBI:456216"/>
        <dbReference type="EC" id="2.7.1.16"/>
    </reaction>
</comment>
<dbReference type="Gene3D" id="3.30.420.40">
    <property type="match status" value="1"/>
</dbReference>